<reference evidence="2 3" key="1">
    <citation type="journal article" date="2017" name="Mycologia">
        <title>Bifiguratus adelaidae, gen. et sp. nov., a new member of Mucoromycotina in endophytic and soil-dwelling habitats.</title>
        <authorList>
            <person name="Torres-Cruz T.J."/>
            <person name="Billingsley Tobias T.L."/>
            <person name="Almatruk M."/>
            <person name="Hesse C."/>
            <person name="Kuske C.R."/>
            <person name="Desiro A."/>
            <person name="Benucci G.M."/>
            <person name="Bonito G."/>
            <person name="Stajich J.E."/>
            <person name="Dunlap C."/>
            <person name="Arnold A.E."/>
            <person name="Porras-Alfaro A."/>
        </authorList>
    </citation>
    <scope>NUCLEOTIDE SEQUENCE [LARGE SCALE GENOMIC DNA]</scope>
    <source>
        <strain evidence="2 3">AZ0501</strain>
    </source>
</reference>
<sequence length="612" mass="69831">MITTLPRSSSSRKIRGTGSSKRDDRSESVHDQTSTANAPSNIGPSDPTKSDSRLNITRTPTGLAIQANVATIAELAQRIQHIRTNTQAEKANKRIASPATIAFTTKNVLNINGETTGEVDSWSEEEESEMAFTELPGTRPDELMFIVIQQALRFPCCFQSKLLPVDREYFERQWYIVQRTGAPTSRCFVAALAAQASHSTAISHRFWPREDCVNLSRAFQSLARTYLQECFDEVDLPLVHSAGTLAYVAYTLDNNSNYSVLLIFLFMRMTLMLRLYEFDVRAIETESSSTFEETHKAVLWWRVLWRDTWTFMTNTNSNATNISSRDVLGIPSRMPQFMIHCSDSSKASYQAQFLQAKLCAIILEFWNQVLVNRDENIMFLEQHALQETHLRLLHWESTLPAGWKLDFSLPHQTLVKKIRHKSYDARRTWILHTYGSYFTTVIWVHIRFLRPADAFNAGSVGTKSAKGTTNTPNIDQFLEGLDPLTQEGFRSLLLDQPSVALLNLISYQHAIRSGFNMLVLTRLFVETNVSCGYIHPCFWAVHNLGICLVQSPHNAIREIGKQLVYYNWHIVRETTLFKRKLAHIDTHVSALEADMLKYSIDSRSMQEACRLQ</sequence>
<organism evidence="2 3">
    <name type="scientific">Bifiguratus adelaidae</name>
    <dbReference type="NCBI Taxonomy" id="1938954"/>
    <lineage>
        <taxon>Eukaryota</taxon>
        <taxon>Fungi</taxon>
        <taxon>Fungi incertae sedis</taxon>
        <taxon>Mucoromycota</taxon>
        <taxon>Mucoromycotina</taxon>
        <taxon>Endogonomycetes</taxon>
        <taxon>Endogonales</taxon>
        <taxon>Endogonales incertae sedis</taxon>
        <taxon>Bifiguratus</taxon>
    </lineage>
</organism>
<comment type="caution">
    <text evidence="2">The sequence shown here is derived from an EMBL/GenBank/DDBJ whole genome shotgun (WGS) entry which is preliminary data.</text>
</comment>
<feature type="compositionally biased region" description="Polar residues" evidence="1">
    <location>
        <begin position="31"/>
        <end position="43"/>
    </location>
</feature>
<dbReference type="CDD" id="cd12148">
    <property type="entry name" value="fungal_TF_MHR"/>
    <property type="match status" value="1"/>
</dbReference>
<gene>
    <name evidence="2" type="ORF">BZG36_02060</name>
</gene>
<evidence type="ECO:0000313" key="2">
    <source>
        <dbReference type="EMBL" id="OZJ04626.1"/>
    </source>
</evidence>
<accession>A0A261Y1Z8</accession>
<feature type="region of interest" description="Disordered" evidence="1">
    <location>
        <begin position="1"/>
        <end position="55"/>
    </location>
</feature>
<proteinExistence type="predicted"/>
<feature type="compositionally biased region" description="Basic and acidic residues" evidence="1">
    <location>
        <begin position="20"/>
        <end position="30"/>
    </location>
</feature>
<dbReference type="EMBL" id="MVBO01000034">
    <property type="protein sequence ID" value="OZJ04626.1"/>
    <property type="molecule type" value="Genomic_DNA"/>
</dbReference>
<keyword evidence="3" id="KW-1185">Reference proteome</keyword>
<evidence type="ECO:0008006" key="4">
    <source>
        <dbReference type="Google" id="ProtNLM"/>
    </source>
</evidence>
<protein>
    <recommendedName>
        <fullName evidence="4">Transcription factor domain-containing protein</fullName>
    </recommendedName>
</protein>
<evidence type="ECO:0000313" key="3">
    <source>
        <dbReference type="Proteomes" id="UP000242875"/>
    </source>
</evidence>
<evidence type="ECO:0000256" key="1">
    <source>
        <dbReference type="SAM" id="MobiDB-lite"/>
    </source>
</evidence>
<dbReference type="Proteomes" id="UP000242875">
    <property type="component" value="Unassembled WGS sequence"/>
</dbReference>
<dbReference type="AlphaFoldDB" id="A0A261Y1Z8"/>
<name>A0A261Y1Z8_9FUNG</name>